<keyword evidence="2" id="KW-1133">Transmembrane helix</keyword>
<dbReference type="SUPFAM" id="SSF56300">
    <property type="entry name" value="Metallo-dependent phosphatases"/>
    <property type="match status" value="1"/>
</dbReference>
<feature type="compositionally biased region" description="Basic residues" evidence="1">
    <location>
        <begin position="628"/>
        <end position="637"/>
    </location>
</feature>
<feature type="transmembrane region" description="Helical" evidence="2">
    <location>
        <begin position="434"/>
        <end position="454"/>
    </location>
</feature>
<dbReference type="PANTHER" id="PTHR34211:SF3">
    <property type="entry name" value="CALCINEURIN-LIKE METALLO-PHOSPHOESTERASE SUPERFAMILY PROTEIN"/>
    <property type="match status" value="1"/>
</dbReference>
<dbReference type="HOGENOM" id="CLU_008143_0_0_11"/>
<accession>A0A089XMG9</accession>
<evidence type="ECO:0000256" key="2">
    <source>
        <dbReference type="SAM" id="Phobius"/>
    </source>
</evidence>
<organism evidence="3 4">
    <name type="scientific">Streptomyces glaucescens</name>
    <dbReference type="NCBI Taxonomy" id="1907"/>
    <lineage>
        <taxon>Bacteria</taxon>
        <taxon>Bacillati</taxon>
        <taxon>Actinomycetota</taxon>
        <taxon>Actinomycetes</taxon>
        <taxon>Kitasatosporales</taxon>
        <taxon>Streptomycetaceae</taxon>
        <taxon>Streptomyces</taxon>
    </lineage>
</organism>
<gene>
    <name evidence="3" type="ORF">SGLAU_32280</name>
</gene>
<protein>
    <recommendedName>
        <fullName evidence="5">Calcineurin-like phosphoesterase domain-containing protein</fullName>
    </recommendedName>
</protein>
<sequence>MNLKQLRAHARELDFTPCEPVRWLAPASLVRTGVMVALADVFAAYADKREIQGTLRAEPLRAPLDDRGARELWIDYVADLGDGFEATASVASALAAADVTVRRERLPRGSMLVLGGDEAYPVASMALYRDSMTGPYASALPATEGTGPLMLALPGNHDWYDGLTAFLRTFAVRQPVGGWQTRQTRSYFAVRLPANWWLVGLDSQLGAYMDDPQLGYFQSHLSARLRPGDGVIVCCAEPTWVKCADDADAFDTLHWFDRNVVRTRTDPRTGERVPTGASIRLWLTGDKHHYARYAERLPTDPPERADLPPDPQRRQMVTCGLGGAYLASTHTLPRSLSLPPPTTRMREKDDPAVTFTRADESTYPRVGESHRLARRIAVPWSPYWLPRRNLGFAGLTAAVHTAAFLVLGVLFAVAQDRLQPVDAVRYGDGGDLGQFTAVIGGVVLVLWCLLRRTWRPRPPRPRAADAVLLQAVVALGVLAVTVALPFPGDWPGWGVLPVCLAVAAVLGAVAGSQAFALWVLSARGGAVADWQMSGQAVEDHKGFLRLHIAPNGDLTVHPLVLDGICRRWDLADAPGGRKRAVPAEPLTVRLIEAPVVIAREANRHDRTTRTEPARPRQHRLPGRDRLRPPHAHAPHLP</sequence>
<name>A0A089XMG9_STRGA</name>
<evidence type="ECO:0008006" key="5">
    <source>
        <dbReference type="Google" id="ProtNLM"/>
    </source>
</evidence>
<feature type="transmembrane region" description="Helical" evidence="2">
    <location>
        <begin position="492"/>
        <end position="520"/>
    </location>
</feature>
<feature type="region of interest" description="Disordered" evidence="1">
    <location>
        <begin position="601"/>
        <end position="637"/>
    </location>
</feature>
<dbReference type="EMBL" id="CP009438">
    <property type="protein sequence ID" value="AIS02390.1"/>
    <property type="molecule type" value="Genomic_DNA"/>
</dbReference>
<feature type="compositionally biased region" description="Basic and acidic residues" evidence="1">
    <location>
        <begin position="601"/>
        <end position="614"/>
    </location>
</feature>
<keyword evidence="2" id="KW-0812">Transmembrane</keyword>
<keyword evidence="2" id="KW-0472">Membrane</keyword>
<dbReference type="RefSeq" id="WP_052414015.1">
    <property type="nucleotide sequence ID" value="NZ_CP009438.1"/>
</dbReference>
<feature type="transmembrane region" description="Helical" evidence="2">
    <location>
        <begin position="390"/>
        <end position="414"/>
    </location>
</feature>
<dbReference type="OrthoDB" id="500534at2"/>
<proteinExistence type="predicted"/>
<evidence type="ECO:0000313" key="3">
    <source>
        <dbReference type="EMBL" id="AIS02390.1"/>
    </source>
</evidence>
<keyword evidence="4" id="KW-1185">Reference proteome</keyword>
<dbReference type="AlphaFoldDB" id="A0A089XMG9"/>
<dbReference type="KEGG" id="sgu:SGLAU_32280"/>
<reference evidence="4" key="1">
    <citation type="journal article" date="2015" name="J. Biotechnol.">
        <title>Complete genome sequence of the actinobacterium Streptomyces glaucescens GLA.O (DSM 40922) consisting of a linear chromosome and one linear plasmid.</title>
        <authorList>
            <person name="Ortseifen V."/>
            <person name="Winkler A."/>
            <person name="Albersmeier A."/>
            <person name="Wendler S."/>
            <person name="Puhler A."/>
            <person name="Kalinowski J."/>
            <person name="Ruckert C."/>
        </authorList>
    </citation>
    <scope>NUCLEOTIDE SEQUENCE [LARGE SCALE GENOMIC DNA]</scope>
    <source>
        <strain evidence="4">DSM 40922 / GLA O</strain>
    </source>
</reference>
<dbReference type="InterPro" id="IPR029052">
    <property type="entry name" value="Metallo-depent_PP-like"/>
</dbReference>
<dbReference type="eggNOG" id="COG1409">
    <property type="taxonomic scope" value="Bacteria"/>
</dbReference>
<evidence type="ECO:0000256" key="1">
    <source>
        <dbReference type="SAM" id="MobiDB-lite"/>
    </source>
</evidence>
<evidence type="ECO:0000313" key="4">
    <source>
        <dbReference type="Proteomes" id="UP000029482"/>
    </source>
</evidence>
<dbReference type="STRING" id="1907.SGLAU_32280"/>
<dbReference type="PANTHER" id="PTHR34211">
    <property type="entry name" value="CALCINEURIN-LIKE METALLO-PHOSPHOESTERASE SUPERFAMILY PROTEIN"/>
    <property type="match status" value="1"/>
</dbReference>
<feature type="transmembrane region" description="Helical" evidence="2">
    <location>
        <begin position="466"/>
        <end position="486"/>
    </location>
</feature>
<dbReference type="Proteomes" id="UP000029482">
    <property type="component" value="Chromosome"/>
</dbReference>